<feature type="transmembrane region" description="Helical" evidence="7">
    <location>
        <begin position="263"/>
        <end position="281"/>
    </location>
</feature>
<comment type="subcellular location">
    <subcellularLocation>
        <location evidence="1">Membrane</location>
        <topology evidence="1">Multi-pass membrane protein</topology>
    </subcellularLocation>
</comment>
<evidence type="ECO:0000259" key="8">
    <source>
        <dbReference type="Pfam" id="PF01490"/>
    </source>
</evidence>
<evidence type="ECO:0000313" key="9">
    <source>
        <dbReference type="EMBL" id="KAH7521469.1"/>
    </source>
</evidence>
<evidence type="ECO:0000313" key="10">
    <source>
        <dbReference type="Proteomes" id="UP000813462"/>
    </source>
</evidence>
<feature type="transmembrane region" description="Helical" evidence="7">
    <location>
        <begin position="152"/>
        <end position="173"/>
    </location>
</feature>
<protein>
    <recommendedName>
        <fullName evidence="8">Amino acid transporter transmembrane domain-containing protein</fullName>
    </recommendedName>
</protein>
<dbReference type="SMR" id="A0A978V286"/>
<feature type="transmembrane region" description="Helical" evidence="7">
    <location>
        <begin position="106"/>
        <end position="126"/>
    </location>
</feature>
<dbReference type="EMBL" id="JAEACU010000007">
    <property type="protein sequence ID" value="KAH7521469.1"/>
    <property type="molecule type" value="Genomic_DNA"/>
</dbReference>
<evidence type="ECO:0000256" key="4">
    <source>
        <dbReference type="ARBA" id="ARBA00022970"/>
    </source>
</evidence>
<feature type="transmembrane region" description="Helical" evidence="7">
    <location>
        <begin position="406"/>
        <end position="425"/>
    </location>
</feature>
<feature type="transmembrane region" description="Helical" evidence="7">
    <location>
        <begin position="380"/>
        <end position="400"/>
    </location>
</feature>
<name>A0A978V286_ZIZJJ</name>
<feature type="transmembrane region" description="Helical" evidence="7">
    <location>
        <begin position="220"/>
        <end position="243"/>
    </location>
</feature>
<dbReference type="GO" id="GO:0015179">
    <property type="term" value="F:L-amino acid transmembrane transporter activity"/>
    <property type="evidence" value="ECO:0007669"/>
    <property type="project" value="TreeGrafter"/>
</dbReference>
<proteinExistence type="predicted"/>
<gene>
    <name evidence="9" type="ORF">FEM48_Zijuj07G0037000</name>
</gene>
<dbReference type="OrthoDB" id="655540at2759"/>
<evidence type="ECO:0000256" key="7">
    <source>
        <dbReference type="SAM" id="Phobius"/>
    </source>
</evidence>
<keyword evidence="6 7" id="KW-0472">Membrane</keyword>
<dbReference type="Pfam" id="PF01490">
    <property type="entry name" value="Aa_trans"/>
    <property type="match status" value="1"/>
</dbReference>
<accession>A0A978V286</accession>
<evidence type="ECO:0000256" key="3">
    <source>
        <dbReference type="ARBA" id="ARBA00022692"/>
    </source>
</evidence>
<evidence type="ECO:0000256" key="6">
    <source>
        <dbReference type="ARBA" id="ARBA00023136"/>
    </source>
</evidence>
<dbReference type="Proteomes" id="UP000813462">
    <property type="component" value="Unassembled WGS sequence"/>
</dbReference>
<evidence type="ECO:0000256" key="5">
    <source>
        <dbReference type="ARBA" id="ARBA00022989"/>
    </source>
</evidence>
<evidence type="ECO:0000256" key="1">
    <source>
        <dbReference type="ARBA" id="ARBA00004141"/>
    </source>
</evidence>
<dbReference type="PANTHER" id="PTHR22950">
    <property type="entry name" value="AMINO ACID TRANSPORTER"/>
    <property type="match status" value="1"/>
</dbReference>
<feature type="transmembrane region" description="Helical" evidence="7">
    <location>
        <begin position="437"/>
        <end position="456"/>
    </location>
</feature>
<dbReference type="InterPro" id="IPR013057">
    <property type="entry name" value="AA_transpt_TM"/>
</dbReference>
<keyword evidence="5 7" id="KW-1133">Transmembrane helix</keyword>
<keyword evidence="2" id="KW-0813">Transport</keyword>
<feature type="transmembrane region" description="Helical" evidence="7">
    <location>
        <begin position="193"/>
        <end position="213"/>
    </location>
</feature>
<comment type="caution">
    <text evidence="9">The sequence shown here is derived from an EMBL/GenBank/DDBJ whole genome shotgun (WGS) entry which is preliminary data.</text>
</comment>
<feature type="transmembrane region" description="Helical" evidence="7">
    <location>
        <begin position="80"/>
        <end position="100"/>
    </location>
</feature>
<sequence>MNSRICKSKCLCSSNCLSHQKNQVTSNESVHGSDLAVQYLSTCNVCVEQNQVCKCDLQTTNVNDDHHHGNQAANCSFTHAVINMIGMLIGLGQLSTPYALQSGGWISAFLSVGLGMVCAYSSHLLGKCLDKNPKARSYSDIGQHAFGRKGRVLTTTFIYIEIFMALVSYTISLHDNIIRVFFGTHLTLAWAKFSTSQLLTVIAVLIALPSLWLRDLSSISLLSFGGILMSIIIFSTVACTAIFGVVKANHRIPALNLHNIPSISGLYIFGYTGHIVFPDLYKAMKDPSKFTRVSIVSFTIVTLLYTLLAFMGAKLFGPEVNPQITLSMPPHLIVTKIALWATVLTPMTKYALEFAPFAIQLENNLLPQSMSSRTKMIIRGSVGSILLLIILILALSVPYFEHVLGLTGSLVSTGVCLILPCVFYIKIYWGQIPKPILILNLIFIAFGSFLGVFGTISSSKSLIKKFMKAHSA</sequence>
<keyword evidence="4" id="KW-0029">Amino-acid transport</keyword>
<reference evidence="9" key="1">
    <citation type="journal article" date="2021" name="Front. Plant Sci.">
        <title>Chromosome-Scale Genome Assembly for Chinese Sour Jujube and Insights Into Its Genome Evolution and Domestication Signature.</title>
        <authorList>
            <person name="Shen L.-Y."/>
            <person name="Luo H."/>
            <person name="Wang X.-L."/>
            <person name="Wang X.-M."/>
            <person name="Qiu X.-J."/>
            <person name="Liu H."/>
            <person name="Zhou S.-S."/>
            <person name="Jia K.-H."/>
            <person name="Nie S."/>
            <person name="Bao Y.-T."/>
            <person name="Zhang R.-G."/>
            <person name="Yun Q.-Z."/>
            <person name="Chai Y.-H."/>
            <person name="Lu J.-Y."/>
            <person name="Li Y."/>
            <person name="Zhao S.-W."/>
            <person name="Mao J.-F."/>
            <person name="Jia S.-G."/>
            <person name="Mao Y.-M."/>
        </authorList>
    </citation>
    <scope>NUCLEOTIDE SEQUENCE</scope>
    <source>
        <strain evidence="9">AT0</strain>
        <tissue evidence="9">Leaf</tissue>
    </source>
</reference>
<keyword evidence="3 7" id="KW-0812">Transmembrane</keyword>
<evidence type="ECO:0000256" key="2">
    <source>
        <dbReference type="ARBA" id="ARBA00022448"/>
    </source>
</evidence>
<dbReference type="PANTHER" id="PTHR22950:SF696">
    <property type="entry name" value="AMINO ACID TRANSPORTER TRANSMEMBRANE DOMAIN-CONTAINING PROTEIN"/>
    <property type="match status" value="1"/>
</dbReference>
<feature type="transmembrane region" description="Helical" evidence="7">
    <location>
        <begin position="293"/>
        <end position="317"/>
    </location>
</feature>
<feature type="domain" description="Amino acid transporter transmembrane" evidence="8">
    <location>
        <begin position="75"/>
        <end position="456"/>
    </location>
</feature>
<dbReference type="AlphaFoldDB" id="A0A978V286"/>
<dbReference type="GO" id="GO:0005774">
    <property type="term" value="C:vacuolar membrane"/>
    <property type="evidence" value="ECO:0007669"/>
    <property type="project" value="TreeGrafter"/>
</dbReference>
<organism evidence="9 10">
    <name type="scientific">Ziziphus jujuba var. spinosa</name>
    <dbReference type="NCBI Taxonomy" id="714518"/>
    <lineage>
        <taxon>Eukaryota</taxon>
        <taxon>Viridiplantae</taxon>
        <taxon>Streptophyta</taxon>
        <taxon>Embryophyta</taxon>
        <taxon>Tracheophyta</taxon>
        <taxon>Spermatophyta</taxon>
        <taxon>Magnoliopsida</taxon>
        <taxon>eudicotyledons</taxon>
        <taxon>Gunneridae</taxon>
        <taxon>Pentapetalae</taxon>
        <taxon>rosids</taxon>
        <taxon>fabids</taxon>
        <taxon>Rosales</taxon>
        <taxon>Rhamnaceae</taxon>
        <taxon>Paliureae</taxon>
        <taxon>Ziziphus</taxon>
    </lineage>
</organism>